<reference evidence="1 2" key="1">
    <citation type="submission" date="2023-09" db="EMBL/GenBank/DDBJ databases">
        <authorList>
            <person name="Wang M."/>
        </authorList>
    </citation>
    <scope>NUCLEOTIDE SEQUENCE [LARGE SCALE GENOMIC DNA]</scope>
    <source>
        <strain evidence="1">GT-2023</strain>
        <tissue evidence="1">Liver</tissue>
    </source>
</reference>
<dbReference type="EMBL" id="JAYMGO010000022">
    <property type="protein sequence ID" value="KAL1250616.1"/>
    <property type="molecule type" value="Genomic_DNA"/>
</dbReference>
<comment type="caution">
    <text evidence="1">The sequence shown here is derived from an EMBL/GenBank/DDBJ whole genome shotgun (WGS) entry which is preliminary data.</text>
</comment>
<accession>A0ABR3LF41</accession>
<sequence>MHSARVTDIPLVDLNQLCTHLDIRCMTEREYQLLKEILKGSETRPVGHWIYFKVKMNCYYGTLQPTLEILMAKILALKEGLSNLMADLPDLIVQVCTQSTI</sequence>
<dbReference type="Proteomes" id="UP001558613">
    <property type="component" value="Unassembled WGS sequence"/>
</dbReference>
<protein>
    <submittedName>
        <fullName evidence="1">Uncharacterized protein</fullName>
    </submittedName>
</protein>
<evidence type="ECO:0000313" key="2">
    <source>
        <dbReference type="Proteomes" id="UP001558613"/>
    </source>
</evidence>
<keyword evidence="2" id="KW-1185">Reference proteome</keyword>
<evidence type="ECO:0000313" key="1">
    <source>
        <dbReference type="EMBL" id="KAL1250616.1"/>
    </source>
</evidence>
<organism evidence="1 2">
    <name type="scientific">Cirrhinus molitorella</name>
    <name type="common">mud carp</name>
    <dbReference type="NCBI Taxonomy" id="172907"/>
    <lineage>
        <taxon>Eukaryota</taxon>
        <taxon>Metazoa</taxon>
        <taxon>Chordata</taxon>
        <taxon>Craniata</taxon>
        <taxon>Vertebrata</taxon>
        <taxon>Euteleostomi</taxon>
        <taxon>Actinopterygii</taxon>
        <taxon>Neopterygii</taxon>
        <taxon>Teleostei</taxon>
        <taxon>Ostariophysi</taxon>
        <taxon>Cypriniformes</taxon>
        <taxon>Cyprinidae</taxon>
        <taxon>Labeoninae</taxon>
        <taxon>Labeonini</taxon>
        <taxon>Cirrhinus</taxon>
    </lineage>
</organism>
<gene>
    <name evidence="1" type="ORF">QQF64_018412</name>
</gene>
<name>A0ABR3LF41_9TELE</name>
<proteinExistence type="predicted"/>